<name>A0A5J6JGY6_STRVI</name>
<accession>A0A5J6JGY6</accession>
<protein>
    <submittedName>
        <fullName evidence="1">Protein BsmA</fullName>
    </submittedName>
</protein>
<reference evidence="1 2" key="1">
    <citation type="submission" date="2017-09" db="EMBL/GenBank/DDBJ databases">
        <authorList>
            <person name="Lee N."/>
            <person name="Cho B.-K."/>
        </authorList>
    </citation>
    <scope>NUCLEOTIDE SEQUENCE [LARGE SCALE GENOMIC DNA]</scope>
    <source>
        <strain evidence="1 2">ATCC 27476</strain>
    </source>
</reference>
<dbReference type="InterPro" id="IPR018724">
    <property type="entry name" value="2OG-Fe_dioxygenase"/>
</dbReference>
<dbReference type="EMBL" id="CP023692">
    <property type="protein sequence ID" value="QEV46738.1"/>
    <property type="molecule type" value="Genomic_DNA"/>
</dbReference>
<dbReference type="Gene3D" id="2.60.120.620">
    <property type="entry name" value="q2cbj1_9rhob like domain"/>
    <property type="match status" value="1"/>
</dbReference>
<keyword evidence="2" id="KW-1185">Reference proteome</keyword>
<gene>
    <name evidence="1" type="ORF">CP980_17975</name>
</gene>
<evidence type="ECO:0000313" key="2">
    <source>
        <dbReference type="Proteomes" id="UP000325563"/>
    </source>
</evidence>
<dbReference type="GO" id="GO:0051213">
    <property type="term" value="F:dioxygenase activity"/>
    <property type="evidence" value="ECO:0007669"/>
    <property type="project" value="InterPro"/>
</dbReference>
<dbReference type="Proteomes" id="UP000325563">
    <property type="component" value="Chromosome"/>
</dbReference>
<proteinExistence type="predicted"/>
<organism evidence="1 2">
    <name type="scientific">Streptomyces vinaceus</name>
    <dbReference type="NCBI Taxonomy" id="1960"/>
    <lineage>
        <taxon>Bacteria</taxon>
        <taxon>Bacillati</taxon>
        <taxon>Actinomycetota</taxon>
        <taxon>Actinomycetes</taxon>
        <taxon>Kitasatosporales</taxon>
        <taxon>Streptomycetaceae</taxon>
        <taxon>Streptomyces</taxon>
    </lineage>
</organism>
<evidence type="ECO:0000313" key="1">
    <source>
        <dbReference type="EMBL" id="QEV46738.1"/>
    </source>
</evidence>
<dbReference type="KEGG" id="svn:CP980_17975"/>
<dbReference type="Pfam" id="PF10014">
    <property type="entry name" value="2OG-Fe_Oxy_2"/>
    <property type="match status" value="1"/>
</dbReference>
<sequence length="283" mass="31406">MPGARRAPPPTATPTPHHLRRENTAVTTVAHKPAPDTITSVGPDLRDTLREQRYALVPAADLTLSPELAAAFDGLQASWGRLTPDTHFGGGDRAVRTRRYSDFTYVPATGELAPLDHVAYYQSEAMNAFVGGIERHFGDVEEATYRNPLFQALVRYDFDNLPVEDEYRDRAWVCQIHQIRIEINPGKYNELVPEGIHSDGYPWAGLHLISRVDVEGGHSTVFTWDEEPLAKGTFLTPLDSLIFEDRAMKHHVTGLSAAEDKGGYRDVLAISFSLPGSPYETLV</sequence>
<dbReference type="AlphaFoldDB" id="A0A5J6JGY6"/>